<keyword evidence="15" id="KW-0732">Signal</keyword>
<feature type="compositionally biased region" description="Low complexity" evidence="16">
    <location>
        <begin position="136"/>
        <end position="158"/>
    </location>
</feature>
<keyword evidence="18" id="KW-1185">Reference proteome</keyword>
<evidence type="ECO:0000256" key="9">
    <source>
        <dbReference type="ARBA" id="ARBA00022636"/>
    </source>
</evidence>
<dbReference type="Proteomes" id="UP000324536">
    <property type="component" value="Chromosome"/>
</dbReference>
<evidence type="ECO:0000256" key="5">
    <source>
        <dbReference type="ARBA" id="ARBA00011437"/>
    </source>
</evidence>
<comment type="subunit">
    <text evidence="5 15">Tightly associated with the cellulose synthase catalytic subunit.</text>
</comment>
<feature type="signal peptide" evidence="15">
    <location>
        <begin position="1"/>
        <end position="28"/>
    </location>
</feature>
<keyword evidence="7 15" id="KW-1003">Cell membrane</keyword>
<protein>
    <recommendedName>
        <fullName evidence="6 15">Cyclic di-GMP-binding protein</fullName>
    </recommendedName>
    <alternativeName>
        <fullName evidence="14 15">Cellulose synthase regulatory subunit</fullName>
    </alternativeName>
</protein>
<evidence type="ECO:0000256" key="7">
    <source>
        <dbReference type="ARBA" id="ARBA00022475"/>
    </source>
</evidence>
<keyword evidence="8 15" id="KW-0997">Cell inner membrane</keyword>
<evidence type="ECO:0000256" key="13">
    <source>
        <dbReference type="ARBA" id="ARBA00023136"/>
    </source>
</evidence>
<dbReference type="OrthoDB" id="9806824at2"/>
<evidence type="ECO:0000256" key="12">
    <source>
        <dbReference type="ARBA" id="ARBA00022989"/>
    </source>
</evidence>
<dbReference type="GO" id="GO:0005886">
    <property type="term" value="C:plasma membrane"/>
    <property type="evidence" value="ECO:0007669"/>
    <property type="project" value="UniProtKB-SubCell"/>
</dbReference>
<evidence type="ECO:0000256" key="10">
    <source>
        <dbReference type="ARBA" id="ARBA00022692"/>
    </source>
</evidence>
<evidence type="ECO:0000313" key="17">
    <source>
        <dbReference type="EMBL" id="QEO16375.1"/>
    </source>
</evidence>
<evidence type="ECO:0000256" key="8">
    <source>
        <dbReference type="ARBA" id="ARBA00022519"/>
    </source>
</evidence>
<reference evidence="17 18" key="1">
    <citation type="submission" date="2019-09" db="EMBL/GenBank/DDBJ databases">
        <title>Genome sequencing of strain KACC 21233.</title>
        <authorList>
            <person name="Heo J."/>
            <person name="Kim S.-J."/>
            <person name="Kim J.-S."/>
            <person name="Hong S.-B."/>
            <person name="Kwon S.-W."/>
        </authorList>
    </citation>
    <scope>NUCLEOTIDE SEQUENCE [LARGE SCALE GENOMIC DNA]</scope>
    <source>
        <strain evidence="17 18">KACC 21233</strain>
    </source>
</reference>
<evidence type="ECO:0000256" key="1">
    <source>
        <dbReference type="ARBA" id="ARBA00002057"/>
    </source>
</evidence>
<evidence type="ECO:0000256" key="2">
    <source>
        <dbReference type="ARBA" id="ARBA00004377"/>
    </source>
</evidence>
<dbReference type="Pfam" id="PF03170">
    <property type="entry name" value="BcsB"/>
    <property type="match status" value="1"/>
</dbReference>
<name>A0A5C1YLT9_9PROT</name>
<dbReference type="InterPro" id="IPR003920">
    <property type="entry name" value="Cell_synth_B"/>
</dbReference>
<keyword evidence="9 15" id="KW-0973">c-di-GMP</keyword>
<keyword evidence="10 15" id="KW-0812">Transmembrane</keyword>
<comment type="pathway">
    <text evidence="3 15">Glycan metabolism; bacterial cellulose biosynthesis.</text>
</comment>
<evidence type="ECO:0000256" key="16">
    <source>
        <dbReference type="SAM" id="MobiDB-lite"/>
    </source>
</evidence>
<evidence type="ECO:0000256" key="14">
    <source>
        <dbReference type="ARBA" id="ARBA00033444"/>
    </source>
</evidence>
<organism evidence="17 18">
    <name type="scientific">Acetobacter vaccinii</name>
    <dbReference type="NCBI Taxonomy" id="2592655"/>
    <lineage>
        <taxon>Bacteria</taxon>
        <taxon>Pseudomonadati</taxon>
        <taxon>Pseudomonadota</taxon>
        <taxon>Alphaproteobacteria</taxon>
        <taxon>Acetobacterales</taxon>
        <taxon>Acetobacteraceae</taxon>
        <taxon>Acetobacter</taxon>
    </lineage>
</organism>
<feature type="region of interest" description="Disordered" evidence="16">
    <location>
        <begin position="32"/>
        <end position="53"/>
    </location>
</feature>
<dbReference type="InterPro" id="IPR018513">
    <property type="entry name" value="Cell_synthase_bac"/>
</dbReference>
<feature type="chain" id="PRO_5023030273" description="Cyclic di-GMP-binding protein" evidence="15">
    <location>
        <begin position="29"/>
        <end position="921"/>
    </location>
</feature>
<dbReference type="GO" id="GO:0006011">
    <property type="term" value="P:UDP-alpha-D-glucose metabolic process"/>
    <property type="evidence" value="ECO:0007669"/>
    <property type="project" value="InterPro"/>
</dbReference>
<dbReference type="EMBL" id="CP043506">
    <property type="protein sequence ID" value="QEO16375.1"/>
    <property type="molecule type" value="Genomic_DNA"/>
</dbReference>
<comment type="subcellular location">
    <subcellularLocation>
        <location evidence="2">Cell inner membrane</location>
        <topology evidence="2">Single-pass membrane protein</topology>
    </subcellularLocation>
</comment>
<comment type="similarity">
    <text evidence="4 15">Belongs to the AcsB/BcsB family.</text>
</comment>
<dbReference type="RefSeq" id="WP_149277822.1">
    <property type="nucleotide sequence ID" value="NZ_CP043506.1"/>
</dbReference>
<evidence type="ECO:0000256" key="4">
    <source>
        <dbReference type="ARBA" id="ARBA00010714"/>
    </source>
</evidence>
<dbReference type="PANTHER" id="PTHR39083:SF1">
    <property type="entry name" value="CYCLIC DI-GMP-BINDING PROTEIN"/>
    <property type="match status" value="1"/>
</dbReference>
<sequence>MNAASRRGWCRGACAVVAWAILVGHAKAQVASSQDSAPYEVPERPSAPLAPTDVSRNAQPVAALGAPSPVAQASYNQAPAPVAAVTRPQAGVVPPAPPAYVPPPVSAPSAVPAPMPQAGLVDPAGQTSAPPPPSVPAYAPAQSAGFAPAPAVPAPQQAAPPVAAPAPAYAAAPEQPAPVVDPAYPEAAALPAPLPPAPVINPAARHEITRTMTFRELGITTPMTLRGFSPLQGFDIPVPADEVVTRAQVVIDGALSPSLLPEASSLTLTLNEQYVGTVKVDPQNSRFGPLAFDLDPIFFTGLNRLNFHFAGEYRRDCNDLHNGVLWARVSDLSKVIITTMQLPPVRKLSRLPAPFFDPNLRHVVRVPFVFPHVNGQNSLKAGGIVASWLGRLAEARGVSFPVSNTLPMSGNAVEVGENIPVDDRGSMPAGPTVLEVANPHDNWGTILVVTGRNQREVEIAARVLVFSPDTLGDVSSRVVEDVALAPRKPYDAPAFVPTDRVVRFGEIMPATALQRQGSAPLGIDIPFSLPPDLFSWRQRTFPVKLWVRTPADAAFEHDGSRLDVSLNTSYLESFPLFENTVWKQWGLQVSGPHVGALGVRAGLPPLLLFGQNRLSLDFNVRPIDRGACRRVDEDFVAEVDSDSSFDFRGSYHYTTLPNLTYFAGSAFPFSRMADYSETAVVMPSQPDSGVANAFLNLMGFLGASTHYPVAGIQLVSSDDVSRLTPARDIIFLSTIDQVGPARELLTGSAYEINGQRVRLGQRTMLDGIWYLFQNLGLGGEEKGATPALNAPIANAGLLIGGESPYVSHRSVVAVLGDTPQQLVQMVDSLRDKQSLPAMQGDLVIRNGARLTYYRNSRQYAVGTLPRWIRLELYLQSHLLLLCLISLAGVALMGTGAMALLKARARRRLHNVPSSDDTSASS</sequence>
<proteinExistence type="inferred from homology"/>
<dbReference type="PANTHER" id="PTHR39083">
    <property type="entry name" value="CYCLIC DI-GMP-BINDING PROTEIN"/>
    <property type="match status" value="1"/>
</dbReference>
<evidence type="ECO:0000256" key="11">
    <source>
        <dbReference type="ARBA" id="ARBA00022916"/>
    </source>
</evidence>
<keyword evidence="13 15" id="KW-0472">Membrane</keyword>
<evidence type="ECO:0000256" key="6">
    <source>
        <dbReference type="ARBA" id="ARBA00021844"/>
    </source>
</evidence>
<evidence type="ECO:0000313" key="18">
    <source>
        <dbReference type="Proteomes" id="UP000324536"/>
    </source>
</evidence>
<evidence type="ECO:0000256" key="15">
    <source>
        <dbReference type="RuleBase" id="RU365021"/>
    </source>
</evidence>
<feature type="compositionally biased region" description="Pro residues" evidence="16">
    <location>
        <begin position="106"/>
        <end position="115"/>
    </location>
</feature>
<evidence type="ECO:0000256" key="3">
    <source>
        <dbReference type="ARBA" id="ARBA00005186"/>
    </source>
</evidence>
<comment type="function">
    <text evidence="1 15">Binds the cellulose synthase activator, bis-(3'-5') cyclic diguanylic acid (c-di-GMP).</text>
</comment>
<dbReference type="AlphaFoldDB" id="A0A5C1YLT9"/>
<gene>
    <name evidence="17" type="ORF">FLP30_00260</name>
</gene>
<keyword evidence="11 15" id="KW-0135">Cellulose biosynthesis</keyword>
<feature type="transmembrane region" description="Helical" evidence="15">
    <location>
        <begin position="878"/>
        <end position="900"/>
    </location>
</feature>
<dbReference type="PRINTS" id="PR01440">
    <property type="entry name" value="CELLSNTHASEB"/>
</dbReference>
<dbReference type="GO" id="GO:0030244">
    <property type="term" value="P:cellulose biosynthetic process"/>
    <property type="evidence" value="ECO:0007669"/>
    <property type="project" value="UniProtKB-KW"/>
</dbReference>
<dbReference type="UniPathway" id="UPA00694"/>
<dbReference type="KEGG" id="acek:FLP30_00260"/>
<feature type="region of interest" description="Disordered" evidence="16">
    <location>
        <begin position="106"/>
        <end position="158"/>
    </location>
</feature>
<keyword evidence="12 15" id="KW-1133">Transmembrane helix</keyword>
<accession>A0A5C1YLT9</accession>
<dbReference type="Gene3D" id="2.60.120.260">
    <property type="entry name" value="Galactose-binding domain-like"/>
    <property type="match status" value="2"/>
</dbReference>